<proteinExistence type="predicted"/>
<reference evidence="4 5" key="1">
    <citation type="journal article" date="2023" name="Plants (Basel)">
        <title>Bridging the Gap: Combining Genomics and Transcriptomics Approaches to Understand Stylosanthes scabra, an Orphan Legume from the Brazilian Caatinga.</title>
        <authorList>
            <person name="Ferreira-Neto J.R.C."/>
            <person name="da Silva M.D."/>
            <person name="Binneck E."/>
            <person name="de Melo N.F."/>
            <person name="da Silva R.H."/>
            <person name="de Melo A.L.T.M."/>
            <person name="Pandolfi V."/>
            <person name="Bustamante F.O."/>
            <person name="Brasileiro-Vidal A.C."/>
            <person name="Benko-Iseppon A.M."/>
        </authorList>
    </citation>
    <scope>NUCLEOTIDE SEQUENCE [LARGE SCALE GENOMIC DNA]</scope>
    <source>
        <tissue evidence="4">Leaves</tissue>
    </source>
</reference>
<keyword evidence="1" id="KW-0479">Metal-binding</keyword>
<dbReference type="EMBL" id="JASCZI010000501">
    <property type="protein sequence ID" value="MED6112129.1"/>
    <property type="molecule type" value="Genomic_DNA"/>
</dbReference>
<evidence type="ECO:0000313" key="4">
    <source>
        <dbReference type="EMBL" id="MED6112129.1"/>
    </source>
</evidence>
<dbReference type="PROSITE" id="PS50158">
    <property type="entry name" value="ZF_CCHC"/>
    <property type="match status" value="1"/>
</dbReference>
<dbReference type="Pfam" id="PF00098">
    <property type="entry name" value="zf-CCHC"/>
    <property type="match status" value="1"/>
</dbReference>
<name>A0ABU6QLV7_9FABA</name>
<keyword evidence="1" id="KW-0862">Zinc</keyword>
<dbReference type="SUPFAM" id="SSF57756">
    <property type="entry name" value="Retrovirus zinc finger-like domains"/>
    <property type="match status" value="1"/>
</dbReference>
<evidence type="ECO:0000259" key="3">
    <source>
        <dbReference type="PROSITE" id="PS50158"/>
    </source>
</evidence>
<feature type="compositionally biased region" description="Low complexity" evidence="2">
    <location>
        <begin position="211"/>
        <end position="225"/>
    </location>
</feature>
<sequence length="252" mass="29127">MVYTKTSQETKRKGVALKSKVVQSDDESEDCFSDDELVFFARKLRRMMRNKARGKGSSFNKDYKKDLSKIICHSCREPGHYKFECPKFKKDDKMKKDKKKVMMATWKDLENDSDYDDEASYMANVFFMADLDKLYEERNLLLFLLIIAKNERLQERIKSLNRDLEQFARSSSNLDKLLGYQRPISEKYDLGYSGGSGADLKTIFVKAKASTSNTKSSSPSPNVKNSAKEKYCNKGNKVGHTPPQCFVLFWKE</sequence>
<protein>
    <recommendedName>
        <fullName evidence="3">CCHC-type domain-containing protein</fullName>
    </recommendedName>
</protein>
<evidence type="ECO:0000313" key="5">
    <source>
        <dbReference type="Proteomes" id="UP001341840"/>
    </source>
</evidence>
<dbReference type="InterPro" id="IPR001878">
    <property type="entry name" value="Znf_CCHC"/>
</dbReference>
<keyword evidence="5" id="KW-1185">Reference proteome</keyword>
<evidence type="ECO:0000256" key="2">
    <source>
        <dbReference type="SAM" id="MobiDB-lite"/>
    </source>
</evidence>
<evidence type="ECO:0000256" key="1">
    <source>
        <dbReference type="PROSITE-ProRule" id="PRU00047"/>
    </source>
</evidence>
<feature type="region of interest" description="Disordered" evidence="2">
    <location>
        <begin position="211"/>
        <end position="235"/>
    </location>
</feature>
<dbReference type="InterPro" id="IPR036875">
    <property type="entry name" value="Znf_CCHC_sf"/>
</dbReference>
<feature type="domain" description="CCHC-type" evidence="3">
    <location>
        <begin position="72"/>
        <end position="87"/>
    </location>
</feature>
<accession>A0ABU6QLV7</accession>
<gene>
    <name evidence="4" type="ORF">PIB30_058898</name>
</gene>
<comment type="caution">
    <text evidence="4">The sequence shown here is derived from an EMBL/GenBank/DDBJ whole genome shotgun (WGS) entry which is preliminary data.</text>
</comment>
<keyword evidence="1" id="KW-0863">Zinc-finger</keyword>
<dbReference type="Proteomes" id="UP001341840">
    <property type="component" value="Unassembled WGS sequence"/>
</dbReference>
<organism evidence="4 5">
    <name type="scientific">Stylosanthes scabra</name>
    <dbReference type="NCBI Taxonomy" id="79078"/>
    <lineage>
        <taxon>Eukaryota</taxon>
        <taxon>Viridiplantae</taxon>
        <taxon>Streptophyta</taxon>
        <taxon>Embryophyta</taxon>
        <taxon>Tracheophyta</taxon>
        <taxon>Spermatophyta</taxon>
        <taxon>Magnoliopsida</taxon>
        <taxon>eudicotyledons</taxon>
        <taxon>Gunneridae</taxon>
        <taxon>Pentapetalae</taxon>
        <taxon>rosids</taxon>
        <taxon>fabids</taxon>
        <taxon>Fabales</taxon>
        <taxon>Fabaceae</taxon>
        <taxon>Papilionoideae</taxon>
        <taxon>50 kb inversion clade</taxon>
        <taxon>dalbergioids sensu lato</taxon>
        <taxon>Dalbergieae</taxon>
        <taxon>Pterocarpus clade</taxon>
        <taxon>Stylosanthes</taxon>
    </lineage>
</organism>
<dbReference type="Gene3D" id="4.10.60.10">
    <property type="entry name" value="Zinc finger, CCHC-type"/>
    <property type="match status" value="1"/>
</dbReference>